<name>A0ACC6P8X7_9BACL</name>
<keyword evidence="1" id="KW-0378">Hydrolase</keyword>
<dbReference type="EC" id="3.4.-.-" evidence="1"/>
<dbReference type="Proteomes" id="UP001380953">
    <property type="component" value="Unassembled WGS sequence"/>
</dbReference>
<comment type="caution">
    <text evidence="1">The sequence shown here is derived from an EMBL/GenBank/DDBJ whole genome shotgun (WGS) entry which is preliminary data.</text>
</comment>
<accession>A0ACC6P8X7</accession>
<evidence type="ECO:0000313" key="2">
    <source>
        <dbReference type="Proteomes" id="UP001380953"/>
    </source>
</evidence>
<sequence>MKSVSQRQSRSEITDLVVNTLVMILAPLLVVGIVGVLLSVAFKSVDHGGTVLIVVALSMFSGFVLIPYGLIRKLYRPSLKELGVLPLVRWEMVLHVCLFAGIFLVVRLTKDWTHSFLWITCLQMFLVAVSEEFWARGVLCYLFKRIWNQHVFIILASSLSFAFLTHMNEPFMENLLYRLPGALIMGFIYVRTGNLRYTIMFHFAYNLLNV</sequence>
<organism evidence="1 2">
    <name type="scientific">Saccharibacillus sacchari</name>
    <dbReference type="NCBI Taxonomy" id="456493"/>
    <lineage>
        <taxon>Bacteria</taxon>
        <taxon>Bacillati</taxon>
        <taxon>Bacillota</taxon>
        <taxon>Bacilli</taxon>
        <taxon>Bacillales</taxon>
        <taxon>Paenibacillaceae</taxon>
        <taxon>Saccharibacillus</taxon>
    </lineage>
</organism>
<evidence type="ECO:0000313" key="1">
    <source>
        <dbReference type="EMBL" id="MEJ8303371.1"/>
    </source>
</evidence>
<keyword evidence="2" id="KW-1185">Reference proteome</keyword>
<reference evidence="1" key="1">
    <citation type="submission" date="2024-03" db="EMBL/GenBank/DDBJ databases">
        <title>Whole genome sequecning of epiphytes from Marcgravia umbellata leaves.</title>
        <authorList>
            <person name="Kumar G."/>
            <person name="Savka M.A."/>
        </authorList>
    </citation>
    <scope>NUCLEOTIDE SEQUENCE</scope>
    <source>
        <strain evidence="1">RIT_BL5</strain>
    </source>
</reference>
<gene>
    <name evidence="1" type="ORF">WKI47_05505</name>
</gene>
<protein>
    <submittedName>
        <fullName evidence="1">CPBP family intramembrane glutamic endopeptidase</fullName>
        <ecNumber evidence="1">3.4.-.-</ecNumber>
    </submittedName>
</protein>
<dbReference type="EMBL" id="JBBKAR010000016">
    <property type="protein sequence ID" value="MEJ8303371.1"/>
    <property type="molecule type" value="Genomic_DNA"/>
</dbReference>
<proteinExistence type="predicted"/>